<reference evidence="2" key="1">
    <citation type="submission" date="2020-01" db="EMBL/GenBank/DDBJ databases">
        <authorList>
            <person name="Fang Y."/>
            <person name="Sun R."/>
            <person name="Nie L."/>
            <person name="He J."/>
            <person name="Hao L."/>
            <person name="Wang L."/>
            <person name="Su S."/>
            <person name="Lv E."/>
            <person name="Zhang Z."/>
            <person name="Xie R."/>
            <person name="Liu H."/>
        </authorList>
    </citation>
    <scope>NUCLEOTIDE SEQUENCE [LARGE SCALE GENOMIC DNA]</scope>
    <source>
        <strain evidence="2">XCT-53</strain>
    </source>
</reference>
<keyword evidence="2" id="KW-1185">Reference proteome</keyword>
<dbReference type="EMBL" id="JAABLQ010000001">
    <property type="protein sequence ID" value="NBN77821.1"/>
    <property type="molecule type" value="Genomic_DNA"/>
</dbReference>
<dbReference type="InterPro" id="IPR006675">
    <property type="entry name" value="HDIG_dom"/>
</dbReference>
<proteinExistence type="predicted"/>
<evidence type="ECO:0000313" key="1">
    <source>
        <dbReference type="EMBL" id="NBN77821.1"/>
    </source>
</evidence>
<protein>
    <submittedName>
        <fullName evidence="1">HD domain-containing protein</fullName>
    </submittedName>
</protein>
<dbReference type="PANTHER" id="PTHR43155:SF2">
    <property type="entry name" value="CYCLIC DI-GMP PHOSPHODIESTERASE PA4108"/>
    <property type="match status" value="1"/>
</dbReference>
<dbReference type="Pfam" id="PF13487">
    <property type="entry name" value="HD_5"/>
    <property type="match status" value="1"/>
</dbReference>
<organism evidence="1 2">
    <name type="scientific">Pannonibacter tanglangensis</name>
    <dbReference type="NCBI Taxonomy" id="2750084"/>
    <lineage>
        <taxon>Bacteria</taxon>
        <taxon>Pseudomonadati</taxon>
        <taxon>Pseudomonadota</taxon>
        <taxon>Alphaproteobacteria</taxon>
        <taxon>Hyphomicrobiales</taxon>
        <taxon>Stappiaceae</taxon>
        <taxon>Pannonibacter</taxon>
    </lineage>
</organism>
<dbReference type="SUPFAM" id="SSF109604">
    <property type="entry name" value="HD-domain/PDEase-like"/>
    <property type="match status" value="1"/>
</dbReference>
<dbReference type="GO" id="GO:0008081">
    <property type="term" value="F:phosphoric diester hydrolase activity"/>
    <property type="evidence" value="ECO:0007669"/>
    <property type="project" value="UniProtKB-ARBA"/>
</dbReference>
<dbReference type="PROSITE" id="PS51832">
    <property type="entry name" value="HD_GYP"/>
    <property type="match status" value="1"/>
</dbReference>
<dbReference type="InterPro" id="IPR037522">
    <property type="entry name" value="HD_GYP_dom"/>
</dbReference>
<dbReference type="InterPro" id="IPR003607">
    <property type="entry name" value="HD/PDEase_dom"/>
</dbReference>
<dbReference type="Proteomes" id="UP000586722">
    <property type="component" value="Unassembled WGS sequence"/>
</dbReference>
<evidence type="ECO:0000313" key="2">
    <source>
        <dbReference type="Proteomes" id="UP000586722"/>
    </source>
</evidence>
<dbReference type="AlphaFoldDB" id="A0A7X5J8U1"/>
<dbReference type="PANTHER" id="PTHR43155">
    <property type="entry name" value="CYCLIC DI-GMP PHOSPHODIESTERASE PA4108-RELATED"/>
    <property type="match status" value="1"/>
</dbReference>
<accession>A0A7X5J8U1</accession>
<dbReference type="RefSeq" id="WP_161672875.1">
    <property type="nucleotide sequence ID" value="NZ_JAABLP010000001.1"/>
</dbReference>
<dbReference type="SMART" id="SM00471">
    <property type="entry name" value="HDc"/>
    <property type="match status" value="1"/>
</dbReference>
<sequence>MFRLVMLVTDLEHCPDLLHTIGQMHPAEIFEHRDVAEADLKSADLVLVDVAEGSDAVLSGVRDALARAGNAASVGLVRGGNRRDKMQADALGLGRIWSRTRPAKEALREIELQFGSYTDVSLPAETPEQTSLSVQAMSAALGECTLSVVTDTLLPLAQVARAVDDTLEAFRLDGIDAWMSAVQMHHSHTYCHSMLVTGYALAFADVLGLSKAERAFLGAAAMLHDVGKVYIPLSILDKPAKLTDEEFEIIRQHPVRSREILSAQPNISPEVIDIAVHHHEYLDGSGYPDRLKGDQISQSVRMLTICDIYAALIEKRAYKPAYSPRQAYGVLVDMGPKIDQSLLKIFRTVAFEVDKVATVKRKASATG</sequence>
<comment type="caution">
    <text evidence="1">The sequence shown here is derived from an EMBL/GenBank/DDBJ whole genome shotgun (WGS) entry which is preliminary data.</text>
</comment>
<name>A0A7X5J8U1_9HYPH</name>
<dbReference type="NCBIfam" id="TIGR00277">
    <property type="entry name" value="HDIG"/>
    <property type="match status" value="1"/>
</dbReference>
<dbReference type="CDD" id="cd00077">
    <property type="entry name" value="HDc"/>
    <property type="match status" value="1"/>
</dbReference>
<gene>
    <name evidence="1" type="ORF">GWI72_06010</name>
</gene>
<dbReference type="Gene3D" id="1.10.3210.10">
    <property type="entry name" value="Hypothetical protein af1432"/>
    <property type="match status" value="1"/>
</dbReference>